<proteinExistence type="predicted"/>
<dbReference type="Pfam" id="PF23846">
    <property type="entry name" value="Cache_WalK"/>
    <property type="match status" value="1"/>
</dbReference>
<evidence type="ECO:0000313" key="3">
    <source>
        <dbReference type="Proteomes" id="UP001281447"/>
    </source>
</evidence>
<dbReference type="InterPro" id="IPR057640">
    <property type="entry name" value="Cache_WalK"/>
</dbReference>
<gene>
    <name evidence="2" type="ORF">RWE15_09850</name>
</gene>
<keyword evidence="3" id="KW-1185">Reference proteome</keyword>
<dbReference type="Proteomes" id="UP001281447">
    <property type="component" value="Unassembled WGS sequence"/>
</dbReference>
<organism evidence="2 3">
    <name type="scientific">Tigheibacillus halophilus</name>
    <dbReference type="NCBI Taxonomy" id="361280"/>
    <lineage>
        <taxon>Bacteria</taxon>
        <taxon>Bacillati</taxon>
        <taxon>Bacillota</taxon>
        <taxon>Bacilli</taxon>
        <taxon>Bacillales</taxon>
        <taxon>Bacillaceae</taxon>
        <taxon>Tigheibacillus</taxon>
    </lineage>
</organism>
<protein>
    <recommendedName>
        <fullName evidence="1">WalK sensor protein kinase cache domain-containing protein</fullName>
    </recommendedName>
</protein>
<name>A0ABU5C650_9BACI</name>
<evidence type="ECO:0000259" key="1">
    <source>
        <dbReference type="Pfam" id="PF23846"/>
    </source>
</evidence>
<dbReference type="EMBL" id="JAWDIP010000003">
    <property type="protein sequence ID" value="MDY0394699.1"/>
    <property type="molecule type" value="Genomic_DNA"/>
</dbReference>
<dbReference type="Gene3D" id="3.30.450.20">
    <property type="entry name" value="PAS domain"/>
    <property type="match status" value="1"/>
</dbReference>
<reference evidence="2 3" key="1">
    <citation type="submission" date="2023-10" db="EMBL/GenBank/DDBJ databases">
        <title>Virgibacillus halophilus 5B73C genome.</title>
        <authorList>
            <person name="Miliotis G."/>
            <person name="Sengupta P."/>
            <person name="Hameed A."/>
            <person name="Chuvochina M."/>
            <person name="Mcdonagh F."/>
            <person name="Simpson A.C."/>
            <person name="Singh N.K."/>
            <person name="Rekha P.D."/>
            <person name="Raman K."/>
            <person name="Hugenholtz P."/>
            <person name="Venkateswaran K."/>
        </authorList>
    </citation>
    <scope>NUCLEOTIDE SEQUENCE [LARGE SCALE GENOMIC DNA]</scope>
    <source>
        <strain evidence="2 3">5B73C</strain>
    </source>
</reference>
<evidence type="ECO:0000313" key="2">
    <source>
        <dbReference type="EMBL" id="MDY0394699.1"/>
    </source>
</evidence>
<feature type="domain" description="WalK sensor protein kinase cache" evidence="1">
    <location>
        <begin position="7"/>
        <end position="96"/>
    </location>
</feature>
<accession>A0ABU5C650</accession>
<comment type="caution">
    <text evidence="2">The sequence shown here is derived from an EMBL/GenBank/DDBJ whole genome shotgun (WGS) entry which is preliminary data.</text>
</comment>
<sequence>MPTLEQEVQSVIDDIDTKDFTTLQVVNSQGKVLGTNDTLNYDIVGKKSTEDIVQYALGGSDQDKTFYDPQIDSRVLVKAVHINDKNGDVAGAIYMVVSLKKRV</sequence>